<dbReference type="EMBL" id="JAVLSJ010000001">
    <property type="protein sequence ID" value="MDR9847082.1"/>
    <property type="molecule type" value="Genomic_DNA"/>
</dbReference>
<protein>
    <recommendedName>
        <fullName evidence="3">DUF1653 domain-containing protein</fullName>
    </recommendedName>
</protein>
<keyword evidence="2" id="KW-1185">Reference proteome</keyword>
<sequence length="67" mass="7674">MNQSAGLPKPYQEVFIWVNGVRRIARLNHAGTHYQLATFLADTKSQYLVNVADVERWMEIAEVEEPA</sequence>
<evidence type="ECO:0000313" key="1">
    <source>
        <dbReference type="EMBL" id="MDR9847082.1"/>
    </source>
</evidence>
<evidence type="ECO:0008006" key="3">
    <source>
        <dbReference type="Google" id="ProtNLM"/>
    </source>
</evidence>
<comment type="caution">
    <text evidence="1">The sequence shown here is derived from an EMBL/GenBank/DDBJ whole genome shotgun (WGS) entry which is preliminary data.</text>
</comment>
<name>A0ABU2EG10_9BURK</name>
<accession>A0ABU2EG10</accession>
<reference evidence="1" key="1">
    <citation type="submission" date="2023-09" db="EMBL/GenBank/DDBJ databases">
        <title>Description of first Herbaspirillum huttiense subsp. nephrolepsisexaltata and Herbaspirillum huttiense subsp. lycopersicon.</title>
        <authorList>
            <person name="Poudel M."/>
            <person name="Sharma A."/>
            <person name="Goss E."/>
            <person name="Tapia J.H."/>
            <person name="Harmon C.M."/>
            <person name="Jones J.B."/>
        </authorList>
    </citation>
    <scope>NUCLEOTIDE SEQUENCE</scope>
    <source>
        <strain evidence="1">SE1</strain>
    </source>
</reference>
<dbReference type="RefSeq" id="WP_310839504.1">
    <property type="nucleotide sequence ID" value="NZ_JAVLSJ010000001.1"/>
</dbReference>
<evidence type="ECO:0000313" key="2">
    <source>
        <dbReference type="Proteomes" id="UP001246576"/>
    </source>
</evidence>
<organism evidence="1 2">
    <name type="scientific">Herbaspirillum huttiense subsp. lycopersici</name>
    <dbReference type="NCBI Taxonomy" id="3074428"/>
    <lineage>
        <taxon>Bacteria</taxon>
        <taxon>Pseudomonadati</taxon>
        <taxon>Pseudomonadota</taxon>
        <taxon>Betaproteobacteria</taxon>
        <taxon>Burkholderiales</taxon>
        <taxon>Oxalobacteraceae</taxon>
        <taxon>Herbaspirillum</taxon>
    </lineage>
</organism>
<dbReference type="Proteomes" id="UP001246576">
    <property type="component" value="Unassembled WGS sequence"/>
</dbReference>
<proteinExistence type="predicted"/>
<gene>
    <name evidence="1" type="ORF">RI048_02530</name>
</gene>